<evidence type="ECO:0000256" key="8">
    <source>
        <dbReference type="ARBA" id="ARBA00023224"/>
    </source>
</evidence>
<feature type="domain" description="G-protein coupled receptors family 1 profile" evidence="12">
    <location>
        <begin position="67"/>
        <end position="526"/>
    </location>
</feature>
<keyword evidence="3 9" id="KW-0812">Transmembrane</keyword>
<dbReference type="InterPro" id="IPR017452">
    <property type="entry name" value="GPCR_Rhodpsn_7TM"/>
</dbReference>
<evidence type="ECO:0000313" key="13">
    <source>
        <dbReference type="EMBL" id="GFO47154.1"/>
    </source>
</evidence>
<feature type="transmembrane region" description="Helical" evidence="11">
    <location>
        <begin position="174"/>
        <end position="197"/>
    </location>
</feature>
<organism evidence="13 14">
    <name type="scientific">Plakobranchus ocellatus</name>
    <dbReference type="NCBI Taxonomy" id="259542"/>
    <lineage>
        <taxon>Eukaryota</taxon>
        <taxon>Metazoa</taxon>
        <taxon>Spiralia</taxon>
        <taxon>Lophotrochozoa</taxon>
        <taxon>Mollusca</taxon>
        <taxon>Gastropoda</taxon>
        <taxon>Heterobranchia</taxon>
        <taxon>Euthyneura</taxon>
        <taxon>Panpulmonata</taxon>
        <taxon>Sacoglossa</taxon>
        <taxon>Placobranchoidea</taxon>
        <taxon>Plakobranchidae</taxon>
        <taxon>Plakobranchus</taxon>
    </lineage>
</organism>
<evidence type="ECO:0000256" key="1">
    <source>
        <dbReference type="ARBA" id="ARBA00004651"/>
    </source>
</evidence>
<evidence type="ECO:0000256" key="11">
    <source>
        <dbReference type="SAM" id="Phobius"/>
    </source>
</evidence>
<feature type="transmembrane region" description="Helical" evidence="11">
    <location>
        <begin position="87"/>
        <end position="111"/>
    </location>
</feature>
<evidence type="ECO:0000256" key="6">
    <source>
        <dbReference type="ARBA" id="ARBA00023136"/>
    </source>
</evidence>
<dbReference type="PANTHER" id="PTHR24249">
    <property type="entry name" value="HISTAMINE RECEPTOR-RELATED G-PROTEIN COUPLED RECEPTOR"/>
    <property type="match status" value="1"/>
</dbReference>
<feature type="transmembrane region" description="Helical" evidence="11">
    <location>
        <begin position="53"/>
        <end position="75"/>
    </location>
</feature>
<dbReference type="AlphaFoldDB" id="A0AAV4DSD6"/>
<name>A0AAV4DSD6_9GAST</name>
<dbReference type="SMART" id="SM01381">
    <property type="entry name" value="7TM_GPCR_Srsx"/>
    <property type="match status" value="1"/>
</dbReference>
<dbReference type="GO" id="GO:0004930">
    <property type="term" value="F:G protein-coupled receptor activity"/>
    <property type="evidence" value="ECO:0007669"/>
    <property type="project" value="UniProtKB-KW"/>
</dbReference>
<dbReference type="InterPro" id="IPR050569">
    <property type="entry name" value="TAAR"/>
</dbReference>
<feature type="transmembrane region" description="Helical" evidence="11">
    <location>
        <begin position="470"/>
        <end position="490"/>
    </location>
</feature>
<keyword evidence="8 9" id="KW-0807">Transducer</keyword>
<evidence type="ECO:0000256" key="10">
    <source>
        <dbReference type="SAM" id="MobiDB-lite"/>
    </source>
</evidence>
<keyword evidence="5 9" id="KW-0297">G-protein coupled receptor</keyword>
<dbReference type="PROSITE" id="PS50262">
    <property type="entry name" value="G_PROTEIN_RECEP_F1_2"/>
    <property type="match status" value="1"/>
</dbReference>
<dbReference type="InterPro" id="IPR000276">
    <property type="entry name" value="GPCR_Rhodpsn"/>
</dbReference>
<protein>
    <submittedName>
        <fullName evidence="13">Serotonin receptor</fullName>
    </submittedName>
</protein>
<evidence type="ECO:0000259" key="12">
    <source>
        <dbReference type="PROSITE" id="PS50262"/>
    </source>
</evidence>
<dbReference type="GO" id="GO:0005886">
    <property type="term" value="C:plasma membrane"/>
    <property type="evidence" value="ECO:0007669"/>
    <property type="project" value="UniProtKB-SubCell"/>
</dbReference>
<keyword evidence="14" id="KW-1185">Reference proteome</keyword>
<evidence type="ECO:0000256" key="9">
    <source>
        <dbReference type="RuleBase" id="RU000688"/>
    </source>
</evidence>
<feature type="transmembrane region" description="Helical" evidence="11">
    <location>
        <begin position="131"/>
        <end position="153"/>
    </location>
</feature>
<evidence type="ECO:0000256" key="5">
    <source>
        <dbReference type="ARBA" id="ARBA00023040"/>
    </source>
</evidence>
<dbReference type="SUPFAM" id="SSF81321">
    <property type="entry name" value="Family A G protein-coupled receptor-like"/>
    <property type="match status" value="1"/>
</dbReference>
<dbReference type="PRINTS" id="PR00237">
    <property type="entry name" value="GPCRRHODOPSN"/>
</dbReference>
<accession>A0AAV4DSD6</accession>
<evidence type="ECO:0000313" key="14">
    <source>
        <dbReference type="Proteomes" id="UP000735302"/>
    </source>
</evidence>
<keyword evidence="7 9" id="KW-0675">Receptor</keyword>
<comment type="subcellular location">
    <subcellularLocation>
        <location evidence="1">Cell membrane</location>
        <topology evidence="1">Multi-pass membrane protein</topology>
    </subcellularLocation>
</comment>
<keyword evidence="6 11" id="KW-0472">Membrane</keyword>
<feature type="transmembrane region" description="Helical" evidence="11">
    <location>
        <begin position="510"/>
        <end position="529"/>
    </location>
</feature>
<proteinExistence type="inferred from homology"/>
<gene>
    <name evidence="13" type="ORF">PoB_007365900</name>
</gene>
<feature type="region of interest" description="Disordered" evidence="10">
    <location>
        <begin position="251"/>
        <end position="294"/>
    </location>
</feature>
<comment type="caution">
    <text evidence="13">The sequence shown here is derived from an EMBL/GenBank/DDBJ whole genome shotgun (WGS) entry which is preliminary data.</text>
</comment>
<evidence type="ECO:0000256" key="4">
    <source>
        <dbReference type="ARBA" id="ARBA00022989"/>
    </source>
</evidence>
<dbReference type="CDD" id="cd00637">
    <property type="entry name" value="7tm_classA_rhodopsin-like"/>
    <property type="match status" value="2"/>
</dbReference>
<dbReference type="EMBL" id="BLXT01008250">
    <property type="protein sequence ID" value="GFO47154.1"/>
    <property type="molecule type" value="Genomic_DNA"/>
</dbReference>
<feature type="transmembrane region" description="Helical" evidence="11">
    <location>
        <begin position="217"/>
        <end position="242"/>
    </location>
</feature>
<dbReference type="Proteomes" id="UP000735302">
    <property type="component" value="Unassembled WGS sequence"/>
</dbReference>
<dbReference type="Gene3D" id="1.20.1070.10">
    <property type="entry name" value="Rhodopsin 7-helix transmembrane proteins"/>
    <property type="match status" value="2"/>
</dbReference>
<keyword evidence="4 11" id="KW-1133">Transmembrane helix</keyword>
<sequence>MASFQGNTSADFTTMAASNFATNSNSSTNFTLVASTTQEPVCMEEDPISSPELGYLTVAMGVILLGENLLLMIIIVRNHTLHTNTNILVASLAVTDILIGVQCCIMGLLNWPGGLRHWFRLGPSEFNVLDSMANSANFTFLIISMFHLTVLSVDRYFFVSWPFRYKRYVTRRRVIATAAGIWCTGIVYMLLPLVLFQTSQDEDNCTEFDIPHAYGEIPLTSVYFICLGVVFASTVGLARIACKHRRRRGRLLAQGRAPQNASDTGGNPADKHDKSKTSNKPTCTRQMKSDGDNIHTGQMTVTLEAIDTMLRKEVGNPANLNHSTPQNAKSVLKNHNERNNSFNNSHLLSSTNNFSHTLNGDTTKSQTGQINFANRAKKKISLSLPITTPVLTTESTFQETQKTHMDSACGTDSTACTTEANYPIAVASITGPISKLPEVDGQHSTPFQKNARPEVDSSTTKLFSKGNVKIIKFVLVMFGCFLVCTFPPLVTLMMEDIIASQTFSPTTIHALYFMLASNSAMNFLIISYMNKDFRAALIRSLPLCTFCCPTKYTANQSK</sequence>
<evidence type="ECO:0000256" key="2">
    <source>
        <dbReference type="ARBA" id="ARBA00022475"/>
    </source>
</evidence>
<dbReference type="PROSITE" id="PS00237">
    <property type="entry name" value="G_PROTEIN_RECEP_F1_1"/>
    <property type="match status" value="1"/>
</dbReference>
<evidence type="ECO:0000256" key="3">
    <source>
        <dbReference type="ARBA" id="ARBA00022692"/>
    </source>
</evidence>
<comment type="similarity">
    <text evidence="9">Belongs to the G-protein coupled receptor 1 family.</text>
</comment>
<keyword evidence="2" id="KW-1003">Cell membrane</keyword>
<evidence type="ECO:0000256" key="7">
    <source>
        <dbReference type="ARBA" id="ARBA00023170"/>
    </source>
</evidence>
<reference evidence="13 14" key="1">
    <citation type="journal article" date="2021" name="Elife">
        <title>Chloroplast acquisition without the gene transfer in kleptoplastic sea slugs, Plakobranchus ocellatus.</title>
        <authorList>
            <person name="Maeda T."/>
            <person name="Takahashi S."/>
            <person name="Yoshida T."/>
            <person name="Shimamura S."/>
            <person name="Takaki Y."/>
            <person name="Nagai Y."/>
            <person name="Toyoda A."/>
            <person name="Suzuki Y."/>
            <person name="Arimoto A."/>
            <person name="Ishii H."/>
            <person name="Satoh N."/>
            <person name="Nishiyama T."/>
            <person name="Hasebe M."/>
            <person name="Maruyama T."/>
            <person name="Minagawa J."/>
            <person name="Obokata J."/>
            <person name="Shigenobu S."/>
        </authorList>
    </citation>
    <scope>NUCLEOTIDE SEQUENCE [LARGE SCALE GENOMIC DNA]</scope>
</reference>
<dbReference type="Pfam" id="PF00001">
    <property type="entry name" value="7tm_1"/>
    <property type="match status" value="1"/>
</dbReference>